<evidence type="ECO:0000313" key="1">
    <source>
        <dbReference type="EMBL" id="RDE18768.1"/>
    </source>
</evidence>
<dbReference type="Gene3D" id="3.40.50.10600">
    <property type="entry name" value="SpoIIaa-like domains"/>
    <property type="match status" value="1"/>
</dbReference>
<accession>A0A369W9T6</accession>
<evidence type="ECO:0000313" key="2">
    <source>
        <dbReference type="Proteomes" id="UP000253769"/>
    </source>
</evidence>
<proteinExistence type="predicted"/>
<reference evidence="1 2" key="1">
    <citation type="submission" date="2018-07" db="EMBL/GenBank/DDBJ databases">
        <title>Motiliproteus coralliicola sp. nov., a bacterium isolated from Coral.</title>
        <authorList>
            <person name="Wang G."/>
        </authorList>
    </citation>
    <scope>NUCLEOTIDE SEQUENCE [LARGE SCALE GENOMIC DNA]</scope>
    <source>
        <strain evidence="1 2">C34</strain>
    </source>
</reference>
<dbReference type="SUPFAM" id="SSF52091">
    <property type="entry name" value="SpoIIaa-like"/>
    <property type="match status" value="1"/>
</dbReference>
<dbReference type="Proteomes" id="UP000253769">
    <property type="component" value="Unassembled WGS sequence"/>
</dbReference>
<dbReference type="EMBL" id="QQOH01000004">
    <property type="protein sequence ID" value="RDE18768.1"/>
    <property type="molecule type" value="Genomic_DNA"/>
</dbReference>
<dbReference type="AlphaFoldDB" id="A0A369W9T6"/>
<dbReference type="RefSeq" id="WP_114696383.1">
    <property type="nucleotide sequence ID" value="NZ_QQOH01000004.1"/>
</dbReference>
<dbReference type="Pfam" id="PF11964">
    <property type="entry name" value="SpoIIAA-like"/>
    <property type="match status" value="1"/>
</dbReference>
<protein>
    <submittedName>
        <fullName evidence="1">STAS/SEC14 domain-containing protein</fullName>
    </submittedName>
</protein>
<dbReference type="OrthoDB" id="555504at2"/>
<dbReference type="InterPro" id="IPR038396">
    <property type="entry name" value="SpoIIAA-like_sf"/>
</dbReference>
<gene>
    <name evidence="1" type="ORF">DV711_14200</name>
</gene>
<name>A0A369W9T6_9GAMM</name>
<sequence>MMMKLEQSSSDRLGFLVSGKLTDNDYKNFLIPQVRQALLHHDRIRLLFLLEGFRGWELQAAWDDLIFGLEINHRVERLAVLGSQEWERWMAQLAKPFTYGEIQFYQLNQLEQAWQWIDQQPAVVGNAG</sequence>
<comment type="caution">
    <text evidence="1">The sequence shown here is derived from an EMBL/GenBank/DDBJ whole genome shotgun (WGS) entry which is preliminary data.</text>
</comment>
<dbReference type="InterPro" id="IPR036513">
    <property type="entry name" value="STAS_dom_sf"/>
</dbReference>
<dbReference type="InterPro" id="IPR021866">
    <property type="entry name" value="SpoIIAA-like"/>
</dbReference>
<organism evidence="1 2">
    <name type="scientific">Motiliproteus coralliicola</name>
    <dbReference type="NCBI Taxonomy" id="2283196"/>
    <lineage>
        <taxon>Bacteria</taxon>
        <taxon>Pseudomonadati</taxon>
        <taxon>Pseudomonadota</taxon>
        <taxon>Gammaproteobacteria</taxon>
        <taxon>Oceanospirillales</taxon>
        <taxon>Oceanospirillaceae</taxon>
        <taxon>Motiliproteus</taxon>
    </lineage>
</organism>
<keyword evidence="2" id="KW-1185">Reference proteome</keyword>